<keyword evidence="3 9" id="KW-0235">DNA replication</keyword>
<dbReference type="InterPro" id="IPR011993">
    <property type="entry name" value="PH-like_dom_sf"/>
</dbReference>
<dbReference type="PRINTS" id="PR00887">
    <property type="entry name" value="SSRCOGNITION"/>
</dbReference>
<dbReference type="InterPro" id="IPR024954">
    <property type="entry name" value="SSRP1_DD"/>
</dbReference>
<feature type="compositionally biased region" description="Acidic residues" evidence="10">
    <location>
        <begin position="505"/>
        <end position="516"/>
    </location>
</feature>
<name>A0A507DCW6_9FUNG</name>
<dbReference type="Proteomes" id="UP000320475">
    <property type="component" value="Unassembled WGS sequence"/>
</dbReference>
<dbReference type="AlphaFoldDB" id="A0A507DCW6"/>
<dbReference type="GO" id="GO:0035101">
    <property type="term" value="C:FACT complex"/>
    <property type="evidence" value="ECO:0007669"/>
    <property type="project" value="TreeGrafter"/>
</dbReference>
<feature type="region of interest" description="Disordered" evidence="10">
    <location>
        <begin position="191"/>
        <end position="234"/>
    </location>
</feature>
<gene>
    <name evidence="13" type="ORF">SeLEV6574_g01904</name>
    <name evidence="12" type="ORF">SeMB42_g03342</name>
</gene>
<reference evidence="14 15" key="1">
    <citation type="journal article" date="2019" name="Sci. Rep.">
        <title>Comparative genomics of chytrid fungi reveal insights into the obligate biotrophic and pathogenic lifestyle of Synchytrium endobioticum.</title>
        <authorList>
            <person name="van de Vossenberg B.T.L.H."/>
            <person name="Warris S."/>
            <person name="Nguyen H.D.T."/>
            <person name="van Gent-Pelzer M.P.E."/>
            <person name="Joly D.L."/>
            <person name="van de Geest H.C."/>
            <person name="Bonants P.J.M."/>
            <person name="Smith D.S."/>
            <person name="Levesque C.A."/>
            <person name="van der Lee T.A.J."/>
        </authorList>
    </citation>
    <scope>NUCLEOTIDE SEQUENCE [LARGE SCALE GENOMIC DNA]</scope>
    <source>
        <strain evidence="13 15">LEV6574</strain>
        <strain evidence="12 14">MB42</strain>
    </source>
</reference>
<evidence type="ECO:0000256" key="6">
    <source>
        <dbReference type="ARBA" id="ARBA00023163"/>
    </source>
</evidence>
<dbReference type="Gene3D" id="2.30.29.220">
    <property type="entry name" value="Structure-specific recognition protein (SSRP1)"/>
    <property type="match status" value="1"/>
</dbReference>
<dbReference type="PANTHER" id="PTHR45849:SF1">
    <property type="entry name" value="FACT COMPLEX SUBUNIT SSRP1"/>
    <property type="match status" value="1"/>
</dbReference>
<evidence type="ECO:0000256" key="4">
    <source>
        <dbReference type="ARBA" id="ARBA00022763"/>
    </source>
</evidence>
<feature type="compositionally biased region" description="Basic and acidic residues" evidence="10">
    <location>
        <begin position="198"/>
        <end position="222"/>
    </location>
</feature>
<dbReference type="FunFam" id="2.30.29.150:FF:000001">
    <property type="entry name" value="Fact complex subunit ssrp1"/>
    <property type="match status" value="1"/>
</dbReference>
<dbReference type="InterPro" id="IPR038167">
    <property type="entry name" value="SSRP1_sf"/>
</dbReference>
<evidence type="ECO:0000256" key="2">
    <source>
        <dbReference type="ARBA" id="ARBA00022454"/>
    </source>
</evidence>
<dbReference type="SMART" id="SM01287">
    <property type="entry name" value="Rtt106"/>
    <property type="match status" value="1"/>
</dbReference>
<comment type="caution">
    <text evidence="13">The sequence shown here is derived from an EMBL/GenBank/DDBJ whole genome shotgun (WGS) entry which is preliminary data.</text>
</comment>
<proteinExistence type="inferred from homology"/>
<comment type="function">
    <text evidence="9">Component of the FACT complex, a general chromatin factor that acts to reorganize nucleosomes. The FACT complex is involved in multiple processes that require DNA as a template such as mRNA elongation, DNA replication and DNA repair. During transcription elongation the FACT complex acts as a histone chaperone that both destabilizes and restores nucleosomal structure. It facilitates the passage of RNA polymerase II and transcription by promoting the dissociation of one histone H2A-H2B dimer from the nucleosome, then subsequently promotes the reestablishment of the nucleosome following the passage of RNA polymerase II.</text>
</comment>
<feature type="domain" description="Histone chaperone RTT106/FACT complex subunit SPT16-like middle" evidence="11">
    <location>
        <begin position="405"/>
        <end position="497"/>
    </location>
</feature>
<dbReference type="EMBL" id="QEAN01000117">
    <property type="protein sequence ID" value="TPX47382.1"/>
    <property type="molecule type" value="Genomic_DNA"/>
</dbReference>
<keyword evidence="4 9" id="KW-0227">DNA damage</keyword>
<dbReference type="PANTHER" id="PTHR45849">
    <property type="entry name" value="FACT COMPLEX SUBUNIT SSRP1"/>
    <property type="match status" value="1"/>
</dbReference>
<feature type="region of interest" description="Disordered" evidence="10">
    <location>
        <begin position="501"/>
        <end position="607"/>
    </location>
</feature>
<evidence type="ECO:0000256" key="3">
    <source>
        <dbReference type="ARBA" id="ARBA00022705"/>
    </source>
</evidence>
<dbReference type="Pfam" id="PF03531">
    <property type="entry name" value="SSrecog"/>
    <property type="match status" value="1"/>
</dbReference>
<dbReference type="InterPro" id="IPR050454">
    <property type="entry name" value="RTT106/SSRP1_HistChap/FACT"/>
</dbReference>
<evidence type="ECO:0000256" key="8">
    <source>
        <dbReference type="ARBA" id="ARBA00023242"/>
    </source>
</evidence>
<dbReference type="InterPro" id="IPR000969">
    <property type="entry name" value="SSRP1/POB3"/>
</dbReference>
<keyword evidence="14" id="KW-1185">Reference proteome</keyword>
<dbReference type="GO" id="GO:0042393">
    <property type="term" value="F:histone binding"/>
    <property type="evidence" value="ECO:0007669"/>
    <property type="project" value="TreeGrafter"/>
</dbReference>
<keyword evidence="5 9" id="KW-0805">Transcription regulation</keyword>
<protein>
    <recommendedName>
        <fullName evidence="9">FACT complex subunit POB3</fullName>
    </recommendedName>
</protein>
<evidence type="ECO:0000256" key="9">
    <source>
        <dbReference type="RuleBase" id="RU364013"/>
    </source>
</evidence>
<evidence type="ECO:0000259" key="11">
    <source>
        <dbReference type="SMART" id="SM01287"/>
    </source>
</evidence>
<evidence type="ECO:0000256" key="7">
    <source>
        <dbReference type="ARBA" id="ARBA00023204"/>
    </source>
</evidence>
<evidence type="ECO:0000313" key="13">
    <source>
        <dbReference type="EMBL" id="TPX48688.1"/>
    </source>
</evidence>
<evidence type="ECO:0000313" key="14">
    <source>
        <dbReference type="Proteomes" id="UP000317494"/>
    </source>
</evidence>
<dbReference type="GO" id="GO:0031491">
    <property type="term" value="F:nucleosome binding"/>
    <property type="evidence" value="ECO:0007669"/>
    <property type="project" value="TreeGrafter"/>
</dbReference>
<keyword evidence="8 9" id="KW-0539">Nucleus</keyword>
<feature type="compositionally biased region" description="Acidic residues" evidence="10">
    <location>
        <begin position="223"/>
        <end position="234"/>
    </location>
</feature>
<evidence type="ECO:0000256" key="10">
    <source>
        <dbReference type="SAM" id="MobiDB-lite"/>
    </source>
</evidence>
<dbReference type="InterPro" id="IPR035417">
    <property type="entry name" value="SSRP1/POB3_N"/>
</dbReference>
<evidence type="ECO:0000256" key="5">
    <source>
        <dbReference type="ARBA" id="ARBA00023015"/>
    </source>
</evidence>
<dbReference type="EMBL" id="QEAM01000047">
    <property type="protein sequence ID" value="TPX48688.1"/>
    <property type="molecule type" value="Genomic_DNA"/>
</dbReference>
<dbReference type="InterPro" id="IPR013719">
    <property type="entry name" value="RTT106/SPT16-like_middle_dom"/>
</dbReference>
<dbReference type="CDD" id="cd13231">
    <property type="entry name" value="PH2_SSRP1-like"/>
    <property type="match status" value="1"/>
</dbReference>
<dbReference type="GO" id="GO:0006260">
    <property type="term" value="P:DNA replication"/>
    <property type="evidence" value="ECO:0007669"/>
    <property type="project" value="UniProtKB-KW"/>
</dbReference>
<dbReference type="VEuPathDB" id="FungiDB:SeMB42_g03342"/>
<keyword evidence="7 9" id="KW-0234">DNA repair</keyword>
<dbReference type="CDD" id="cd13230">
    <property type="entry name" value="PH1_SSRP1-like"/>
    <property type="match status" value="1"/>
</dbReference>
<dbReference type="GO" id="GO:0003677">
    <property type="term" value="F:DNA binding"/>
    <property type="evidence" value="ECO:0007669"/>
    <property type="project" value="InterPro"/>
</dbReference>
<dbReference type="OrthoDB" id="498543at2759"/>
<keyword evidence="6 9" id="KW-0804">Transcription</keyword>
<feature type="compositionally biased region" description="Basic and acidic residues" evidence="10">
    <location>
        <begin position="588"/>
        <end position="599"/>
    </location>
</feature>
<dbReference type="Gene3D" id="2.30.29.30">
    <property type="entry name" value="Pleckstrin-homology domain (PH domain)/Phosphotyrosine-binding domain (PTB)"/>
    <property type="match status" value="2"/>
</dbReference>
<dbReference type="GO" id="GO:0006281">
    <property type="term" value="P:DNA repair"/>
    <property type="evidence" value="ECO:0007669"/>
    <property type="project" value="UniProtKB-KW"/>
</dbReference>
<comment type="subcellular location">
    <subcellularLocation>
        <location evidence="9">Nucleus</location>
    </subcellularLocation>
    <subcellularLocation>
        <location evidence="9">Chromosome</location>
    </subcellularLocation>
</comment>
<comment type="similarity">
    <text evidence="1 9">Belongs to the SSRP1 family.</text>
</comment>
<evidence type="ECO:0000313" key="12">
    <source>
        <dbReference type="EMBL" id="TPX47382.1"/>
    </source>
</evidence>
<dbReference type="Pfam" id="PF17292">
    <property type="entry name" value="POB3_N"/>
    <property type="match status" value="1"/>
</dbReference>
<dbReference type="Proteomes" id="UP000317494">
    <property type="component" value="Unassembled WGS sequence"/>
</dbReference>
<evidence type="ECO:0000313" key="15">
    <source>
        <dbReference type="Proteomes" id="UP000320475"/>
    </source>
</evidence>
<dbReference type="Pfam" id="PF08512">
    <property type="entry name" value="Rttp106-like_middle"/>
    <property type="match status" value="1"/>
</dbReference>
<dbReference type="STRING" id="286115.A0A507DCW6"/>
<dbReference type="Gene3D" id="2.30.29.150">
    <property type="match status" value="1"/>
</dbReference>
<dbReference type="InterPro" id="IPR048993">
    <property type="entry name" value="SSRP1-like_PH1"/>
</dbReference>
<evidence type="ECO:0000256" key="1">
    <source>
        <dbReference type="ARBA" id="ARBA00010060"/>
    </source>
</evidence>
<accession>A0A507DCW6</accession>
<organism evidence="13 15">
    <name type="scientific">Synchytrium endobioticum</name>
    <dbReference type="NCBI Taxonomy" id="286115"/>
    <lineage>
        <taxon>Eukaryota</taxon>
        <taxon>Fungi</taxon>
        <taxon>Fungi incertae sedis</taxon>
        <taxon>Chytridiomycota</taxon>
        <taxon>Chytridiomycota incertae sedis</taxon>
        <taxon>Chytridiomycetes</taxon>
        <taxon>Synchytriales</taxon>
        <taxon>Synchytriaceae</taxon>
        <taxon>Synchytrium</taxon>
    </lineage>
</organism>
<dbReference type="SUPFAM" id="SSF50729">
    <property type="entry name" value="PH domain-like"/>
    <property type="match status" value="1"/>
</dbReference>
<feature type="compositionally biased region" description="Acidic residues" evidence="10">
    <location>
        <begin position="529"/>
        <end position="565"/>
    </location>
</feature>
<sequence>MATSVALDTAFDQIYLGGKQGPLAAGKLKMASGGIGWQNSTTKETVMIRAKDENIRKLTWMPCARGYELRIQCRDGIYKYWGFPKDAYDVLNQMTKSHLGLTIEQKDVSVRGYNWGSVEFTGNYMSFVVGNRTAFELPMSEISNTTEQKAEVSVEFLLPEPPAPAPGERPKKMKEDTLTEIRYYVPGNAAASQVTGEGTKRRFKDRDESRAAAERNRDREDGEVNSSDEEEYLNEEGEAVAAARMLYETIKQNVDASALQGDSLIAFRELLCLYPRGRLDIDFYADFFRLRGKSNDYKIQYPAVKRLFMLRRDLFDLLVIPLDPPIHQGQTLYYFLVFQIHSTDDDWHTIDAKPTQDEITEKYTGRLKKNYEGRLSDIVGDVFQGMTNKRLIGADETFRSADGSNRSIKCSLKASESYLFPLSKYFLFVPKPPTFIPHDDIARVFFLRIDRASTSRTFEIKFNMRAGQEYHFSNIAKEEYQPLAQYCKAKGLNVSIVSEAKPDFADDDDDDNEEDAPDGRKRKRIEVTVADEDSDESEDEDYKAESDSDPAEEFDEDHDSSDEGEGDKGGEPPVKKTKSSTAGKKSKKADGDLDGKWNDDAPSASSD</sequence>
<keyword evidence="2 9" id="KW-0158">Chromosome</keyword>
<dbReference type="Pfam" id="PF21103">
    <property type="entry name" value="PH1_SSRP1-like"/>
    <property type="match status" value="1"/>
</dbReference>